<dbReference type="RefSeq" id="WP_302264448.1">
    <property type="nucleotide sequence ID" value="NZ_BAAAWO010000001.1"/>
</dbReference>
<name>A0ABU2BKT5_9MICC</name>
<keyword evidence="6" id="KW-1185">Reference proteome</keyword>
<evidence type="ECO:0000256" key="1">
    <source>
        <dbReference type="ARBA" id="ARBA00023015"/>
    </source>
</evidence>
<dbReference type="Proteomes" id="UP001183817">
    <property type="component" value="Unassembled WGS sequence"/>
</dbReference>
<dbReference type="GO" id="GO:0003677">
    <property type="term" value="F:DNA binding"/>
    <property type="evidence" value="ECO:0007669"/>
    <property type="project" value="UniProtKB-KW"/>
</dbReference>
<gene>
    <name evidence="5" type="ORF">J2S64_002926</name>
</gene>
<dbReference type="InterPro" id="IPR023187">
    <property type="entry name" value="Tscrpt_reg_MarR-type_CS"/>
</dbReference>
<accession>A0ABU2BKT5</accession>
<dbReference type="Gene3D" id="1.10.10.10">
    <property type="entry name" value="Winged helix-like DNA-binding domain superfamily/Winged helix DNA-binding domain"/>
    <property type="match status" value="1"/>
</dbReference>
<dbReference type="Pfam" id="PF01047">
    <property type="entry name" value="MarR"/>
    <property type="match status" value="1"/>
</dbReference>
<keyword evidence="1" id="KW-0805">Transcription regulation</keyword>
<evidence type="ECO:0000256" key="2">
    <source>
        <dbReference type="ARBA" id="ARBA00023125"/>
    </source>
</evidence>
<proteinExistence type="predicted"/>
<evidence type="ECO:0000259" key="4">
    <source>
        <dbReference type="PROSITE" id="PS50995"/>
    </source>
</evidence>
<dbReference type="SMART" id="SM00347">
    <property type="entry name" value="HTH_MARR"/>
    <property type="match status" value="1"/>
</dbReference>
<organism evidence="5 6">
    <name type="scientific">Paeniglutamicibacter sulfureus</name>
    <dbReference type="NCBI Taxonomy" id="43666"/>
    <lineage>
        <taxon>Bacteria</taxon>
        <taxon>Bacillati</taxon>
        <taxon>Actinomycetota</taxon>
        <taxon>Actinomycetes</taxon>
        <taxon>Micrococcales</taxon>
        <taxon>Micrococcaceae</taxon>
        <taxon>Paeniglutamicibacter</taxon>
    </lineage>
</organism>
<reference evidence="5 6" key="1">
    <citation type="submission" date="2023-07" db="EMBL/GenBank/DDBJ databases">
        <title>Sequencing the genomes of 1000 actinobacteria strains.</title>
        <authorList>
            <person name="Klenk H.-P."/>
        </authorList>
    </citation>
    <scope>NUCLEOTIDE SEQUENCE [LARGE SCALE GENOMIC DNA]</scope>
    <source>
        <strain evidence="5 6">DSM 20167</strain>
    </source>
</reference>
<dbReference type="PRINTS" id="PR00598">
    <property type="entry name" value="HTHMARR"/>
</dbReference>
<dbReference type="SUPFAM" id="SSF46785">
    <property type="entry name" value="Winged helix' DNA-binding domain"/>
    <property type="match status" value="1"/>
</dbReference>
<keyword evidence="2 5" id="KW-0238">DNA-binding</keyword>
<dbReference type="PANTHER" id="PTHR33164">
    <property type="entry name" value="TRANSCRIPTIONAL REGULATOR, MARR FAMILY"/>
    <property type="match status" value="1"/>
</dbReference>
<feature type="domain" description="HTH marR-type" evidence="4">
    <location>
        <begin position="18"/>
        <end position="159"/>
    </location>
</feature>
<comment type="caution">
    <text evidence="5">The sequence shown here is derived from an EMBL/GenBank/DDBJ whole genome shotgun (WGS) entry which is preliminary data.</text>
</comment>
<protein>
    <submittedName>
        <fullName evidence="5">DNA-binding MarR family transcriptional regulator</fullName>
    </submittedName>
</protein>
<evidence type="ECO:0000256" key="3">
    <source>
        <dbReference type="ARBA" id="ARBA00023163"/>
    </source>
</evidence>
<dbReference type="InterPro" id="IPR036390">
    <property type="entry name" value="WH_DNA-bd_sf"/>
</dbReference>
<dbReference type="EMBL" id="JAVDYI010000001">
    <property type="protein sequence ID" value="MDR7359235.1"/>
    <property type="molecule type" value="Genomic_DNA"/>
</dbReference>
<evidence type="ECO:0000313" key="6">
    <source>
        <dbReference type="Proteomes" id="UP001183817"/>
    </source>
</evidence>
<dbReference type="PANTHER" id="PTHR33164:SF57">
    <property type="entry name" value="MARR-FAMILY TRANSCRIPTIONAL REGULATOR"/>
    <property type="match status" value="1"/>
</dbReference>
<dbReference type="PROSITE" id="PS01117">
    <property type="entry name" value="HTH_MARR_1"/>
    <property type="match status" value="1"/>
</dbReference>
<dbReference type="PROSITE" id="PS50995">
    <property type="entry name" value="HTH_MARR_2"/>
    <property type="match status" value="1"/>
</dbReference>
<sequence>MTSPFSESRPDPGSATDHATLDPLIEDVEKEFSIMVVKARQAIRRRAAAIHPELQPLGYKVLSILAREHAQQQIILAEELQVDKATMSRMIKWLEAKELVTRVPDPSDGRAMLVSITEPARAGYLASSAASRQLLRNRLVSWDPEEIKRFADLLSKLNANDAPPRES</sequence>
<keyword evidence="3" id="KW-0804">Transcription</keyword>
<dbReference type="InterPro" id="IPR036388">
    <property type="entry name" value="WH-like_DNA-bd_sf"/>
</dbReference>
<evidence type="ECO:0000313" key="5">
    <source>
        <dbReference type="EMBL" id="MDR7359235.1"/>
    </source>
</evidence>
<dbReference type="InterPro" id="IPR039422">
    <property type="entry name" value="MarR/SlyA-like"/>
</dbReference>
<dbReference type="InterPro" id="IPR000835">
    <property type="entry name" value="HTH_MarR-typ"/>
</dbReference>